<dbReference type="RefSeq" id="WP_107897705.1">
    <property type="nucleotide sequence ID" value="NZ_PYWM01000053.1"/>
</dbReference>
<proteinExistence type="predicted"/>
<dbReference type="Proteomes" id="UP000308744">
    <property type="component" value="Unassembled WGS sequence"/>
</dbReference>
<evidence type="ECO:0000313" key="1">
    <source>
        <dbReference type="EMBL" id="TKI69479.1"/>
    </source>
</evidence>
<protein>
    <submittedName>
        <fullName evidence="1">Uncharacterized protein</fullName>
    </submittedName>
</protein>
<keyword evidence="2" id="KW-1185">Reference proteome</keyword>
<comment type="caution">
    <text evidence="1">The sequence shown here is derived from an EMBL/GenBank/DDBJ whole genome shotgun (WGS) entry which is preliminary data.</text>
</comment>
<evidence type="ECO:0000313" key="2">
    <source>
        <dbReference type="Proteomes" id="UP000308744"/>
    </source>
</evidence>
<dbReference type="EMBL" id="SZPU01000027">
    <property type="protein sequence ID" value="TKI69479.1"/>
    <property type="molecule type" value="Genomic_DNA"/>
</dbReference>
<accession>A0A4U2Z5M6</accession>
<name>A0A4U2Z5M6_9BACI</name>
<dbReference type="AlphaFoldDB" id="A0A4U2Z5M6"/>
<gene>
    <name evidence="1" type="ORF">FC756_09020</name>
</gene>
<reference evidence="1 2" key="1">
    <citation type="submission" date="2019-04" db="EMBL/GenBank/DDBJ databases">
        <title>Lysinibacillus genome sequencing.</title>
        <authorList>
            <person name="Dunlap C."/>
        </authorList>
    </citation>
    <scope>NUCLEOTIDE SEQUENCE [LARGE SCALE GENOMIC DNA]</scope>
    <source>
        <strain evidence="1 2">CCTCC AB 2010389</strain>
    </source>
</reference>
<sequence>MPLNNEFIQLFPEEIKKNYNDVLALRESLIRFKDKGMGKNSMLENLEKLREISDSETEDILLELMDFVVGYCNPNLSIF</sequence>
<organism evidence="1 2">
    <name type="scientific">Lysinibacillus mangiferihumi</name>
    <dbReference type="NCBI Taxonomy" id="1130819"/>
    <lineage>
        <taxon>Bacteria</taxon>
        <taxon>Bacillati</taxon>
        <taxon>Bacillota</taxon>
        <taxon>Bacilli</taxon>
        <taxon>Bacillales</taxon>
        <taxon>Bacillaceae</taxon>
        <taxon>Lysinibacillus</taxon>
    </lineage>
</organism>